<evidence type="ECO:0000313" key="3">
    <source>
        <dbReference type="EMBL" id="KZP16337.1"/>
    </source>
</evidence>
<gene>
    <name evidence="3" type="ORF">FIBSPDRAFT_794599</name>
</gene>
<accession>A0A166F1L9</accession>
<dbReference type="Proteomes" id="UP000076532">
    <property type="component" value="Unassembled WGS sequence"/>
</dbReference>
<feature type="region of interest" description="Disordered" evidence="2">
    <location>
        <begin position="1"/>
        <end position="39"/>
    </location>
</feature>
<keyword evidence="4" id="KW-1185">Reference proteome</keyword>
<sequence>MSRSMKRDQQEGSDGSDSSHRPTASKRLKLDSAKPNFVPRSVTVKRKLKPKWQDTIPKETPVKDRIKAIELRVGSGKYDEVLSDDEKDELDCFQQTTPPLVDDSTILVSVTSEGPSKAKPVAESSSLSRLWSMVRMSTKEPSQTQTLLTEKLSETQSELAQTRRELDECRLREQSSQNTLKLADENGERMQRLLNQLSRELEAAQTSIQEYDSSLHAARENEAALNARVEGLAQERGESRAALKRLRNEKEAQAPPRVDFALDSFRDAVDQVSEAHVKFSGHPSVERLNEAIDNLVLEALEHASEAVAAQSDSNTPFLSAVAAQPSDSLLFASMTKPGLTEDHHGLLLDACLHAVIVPLLYEAFFKETVSTVSKDKTDILDELFSRMSEAEPWAVCQRWRALTASATSVMLDSGALEGFASRVEQKVSQRIAWAYGQPTTIFDHIREKILRDITAVVRDAHQLSLVLKRDILSVRMMVMLDAGIDRPFDPQNEQSVWPDMGAKAGDQVIGVYGLGLGKTTSSGQVVQILRPTVITTALLQEIDNEK</sequence>
<reference evidence="3 4" key="1">
    <citation type="journal article" date="2016" name="Mol. Biol. Evol.">
        <title>Comparative Genomics of Early-Diverging Mushroom-Forming Fungi Provides Insights into the Origins of Lignocellulose Decay Capabilities.</title>
        <authorList>
            <person name="Nagy L.G."/>
            <person name="Riley R."/>
            <person name="Tritt A."/>
            <person name="Adam C."/>
            <person name="Daum C."/>
            <person name="Floudas D."/>
            <person name="Sun H."/>
            <person name="Yadav J.S."/>
            <person name="Pangilinan J."/>
            <person name="Larsson K.H."/>
            <person name="Matsuura K."/>
            <person name="Barry K."/>
            <person name="Labutti K."/>
            <person name="Kuo R."/>
            <person name="Ohm R.A."/>
            <person name="Bhattacharya S.S."/>
            <person name="Shirouzu T."/>
            <person name="Yoshinaga Y."/>
            <person name="Martin F.M."/>
            <person name="Grigoriev I.V."/>
            <person name="Hibbett D.S."/>
        </authorList>
    </citation>
    <scope>NUCLEOTIDE SEQUENCE [LARGE SCALE GENOMIC DNA]</scope>
    <source>
        <strain evidence="3 4">CBS 109695</strain>
    </source>
</reference>
<name>A0A166F1L9_9AGAM</name>
<dbReference type="OrthoDB" id="3028347at2759"/>
<evidence type="ECO:0000256" key="1">
    <source>
        <dbReference type="SAM" id="Coils"/>
    </source>
</evidence>
<organism evidence="3 4">
    <name type="scientific">Athelia psychrophila</name>
    <dbReference type="NCBI Taxonomy" id="1759441"/>
    <lineage>
        <taxon>Eukaryota</taxon>
        <taxon>Fungi</taxon>
        <taxon>Dikarya</taxon>
        <taxon>Basidiomycota</taxon>
        <taxon>Agaricomycotina</taxon>
        <taxon>Agaricomycetes</taxon>
        <taxon>Agaricomycetidae</taxon>
        <taxon>Atheliales</taxon>
        <taxon>Atheliaceae</taxon>
        <taxon>Athelia</taxon>
    </lineage>
</organism>
<dbReference type="AlphaFoldDB" id="A0A166F1L9"/>
<evidence type="ECO:0000256" key="2">
    <source>
        <dbReference type="SAM" id="MobiDB-lite"/>
    </source>
</evidence>
<feature type="compositionally biased region" description="Basic and acidic residues" evidence="2">
    <location>
        <begin position="1"/>
        <end position="10"/>
    </location>
</feature>
<feature type="coiled-coil region" evidence="1">
    <location>
        <begin position="145"/>
        <end position="249"/>
    </location>
</feature>
<proteinExistence type="predicted"/>
<keyword evidence="1" id="KW-0175">Coiled coil</keyword>
<protein>
    <submittedName>
        <fullName evidence="3">Uncharacterized protein</fullName>
    </submittedName>
</protein>
<dbReference type="EMBL" id="KV417594">
    <property type="protein sequence ID" value="KZP16337.1"/>
    <property type="molecule type" value="Genomic_DNA"/>
</dbReference>
<evidence type="ECO:0000313" key="4">
    <source>
        <dbReference type="Proteomes" id="UP000076532"/>
    </source>
</evidence>